<gene>
    <name evidence="1" type="ORF">PIB30_011390</name>
</gene>
<sequence>MSEWQRAREESPNRDLGVFESIAIGQGLEDVLEGRANLPFIYPRHAMMTRHKFGKVVTPQASTTQLKSEPVELKVITRSIRDETKTISKEWKKDITRSQITS</sequence>
<dbReference type="Proteomes" id="UP001341840">
    <property type="component" value="Unassembled WGS sequence"/>
</dbReference>
<comment type="caution">
    <text evidence="1">The sequence shown here is derived from an EMBL/GenBank/DDBJ whole genome shotgun (WGS) entry which is preliminary data.</text>
</comment>
<reference evidence="1 2" key="1">
    <citation type="journal article" date="2023" name="Plants (Basel)">
        <title>Bridging the Gap: Combining Genomics and Transcriptomics Approaches to Understand Stylosanthes scabra, an Orphan Legume from the Brazilian Caatinga.</title>
        <authorList>
            <person name="Ferreira-Neto J.R.C."/>
            <person name="da Silva M.D."/>
            <person name="Binneck E."/>
            <person name="de Melo N.F."/>
            <person name="da Silva R.H."/>
            <person name="de Melo A.L.T.M."/>
            <person name="Pandolfi V."/>
            <person name="Bustamante F.O."/>
            <person name="Brasileiro-Vidal A.C."/>
            <person name="Benko-Iseppon A.M."/>
        </authorList>
    </citation>
    <scope>NUCLEOTIDE SEQUENCE [LARGE SCALE GENOMIC DNA]</scope>
    <source>
        <tissue evidence="1">Leaves</tissue>
    </source>
</reference>
<proteinExistence type="predicted"/>
<accession>A0ABU6Y5Y4</accession>
<organism evidence="1 2">
    <name type="scientific">Stylosanthes scabra</name>
    <dbReference type="NCBI Taxonomy" id="79078"/>
    <lineage>
        <taxon>Eukaryota</taxon>
        <taxon>Viridiplantae</taxon>
        <taxon>Streptophyta</taxon>
        <taxon>Embryophyta</taxon>
        <taxon>Tracheophyta</taxon>
        <taxon>Spermatophyta</taxon>
        <taxon>Magnoliopsida</taxon>
        <taxon>eudicotyledons</taxon>
        <taxon>Gunneridae</taxon>
        <taxon>Pentapetalae</taxon>
        <taxon>rosids</taxon>
        <taxon>fabids</taxon>
        <taxon>Fabales</taxon>
        <taxon>Fabaceae</taxon>
        <taxon>Papilionoideae</taxon>
        <taxon>50 kb inversion clade</taxon>
        <taxon>dalbergioids sensu lato</taxon>
        <taxon>Dalbergieae</taxon>
        <taxon>Pterocarpus clade</taxon>
        <taxon>Stylosanthes</taxon>
    </lineage>
</organism>
<evidence type="ECO:0000313" key="2">
    <source>
        <dbReference type="Proteomes" id="UP001341840"/>
    </source>
</evidence>
<protein>
    <submittedName>
        <fullName evidence="1">Uncharacterized protein</fullName>
    </submittedName>
</protein>
<evidence type="ECO:0000313" key="1">
    <source>
        <dbReference type="EMBL" id="MED6204710.1"/>
    </source>
</evidence>
<name>A0ABU6Y5Y4_9FABA</name>
<keyword evidence="2" id="KW-1185">Reference proteome</keyword>
<dbReference type="EMBL" id="JASCZI010241683">
    <property type="protein sequence ID" value="MED6204710.1"/>
    <property type="molecule type" value="Genomic_DNA"/>
</dbReference>